<dbReference type="InterPro" id="IPR026947">
    <property type="entry name" value="UBN_middle_dom"/>
</dbReference>
<protein>
    <recommendedName>
        <fullName evidence="2">Ubinuclein middle domain-containing protein</fullName>
    </recommendedName>
</protein>
<keyword evidence="4" id="KW-1185">Reference proteome</keyword>
<feature type="region of interest" description="Disordered" evidence="1">
    <location>
        <begin position="1"/>
        <end position="32"/>
    </location>
</feature>
<evidence type="ECO:0000259" key="2">
    <source>
        <dbReference type="Pfam" id="PF14075"/>
    </source>
</evidence>
<reference evidence="3" key="1">
    <citation type="journal article" date="2020" name="Fungal Divers.">
        <title>Resolving the Mortierellaceae phylogeny through synthesis of multi-gene phylogenetics and phylogenomics.</title>
        <authorList>
            <person name="Vandepol N."/>
            <person name="Liber J."/>
            <person name="Desiro A."/>
            <person name="Na H."/>
            <person name="Kennedy M."/>
            <person name="Barry K."/>
            <person name="Grigoriev I.V."/>
            <person name="Miller A.N."/>
            <person name="O'Donnell K."/>
            <person name="Stajich J.E."/>
            <person name="Bonito G."/>
        </authorList>
    </citation>
    <scope>NUCLEOTIDE SEQUENCE</scope>
    <source>
        <strain evidence="3">MES-2147</strain>
    </source>
</reference>
<dbReference type="AlphaFoldDB" id="A0A9P6MB25"/>
<proteinExistence type="predicted"/>
<evidence type="ECO:0000256" key="1">
    <source>
        <dbReference type="SAM" id="MobiDB-lite"/>
    </source>
</evidence>
<dbReference type="Proteomes" id="UP000749646">
    <property type="component" value="Unassembled WGS sequence"/>
</dbReference>
<evidence type="ECO:0000313" key="3">
    <source>
        <dbReference type="EMBL" id="KAF9986437.1"/>
    </source>
</evidence>
<evidence type="ECO:0000313" key="4">
    <source>
        <dbReference type="Proteomes" id="UP000749646"/>
    </source>
</evidence>
<comment type="caution">
    <text evidence="3">The sequence shown here is derived from an EMBL/GenBank/DDBJ whole genome shotgun (WGS) entry which is preliminary data.</text>
</comment>
<accession>A0A9P6MB25</accession>
<name>A0A9P6MB25_9FUNG</name>
<dbReference type="Pfam" id="PF14075">
    <property type="entry name" value="UBN_AB"/>
    <property type="match status" value="1"/>
</dbReference>
<organism evidence="3 4">
    <name type="scientific">Modicella reniformis</name>
    <dbReference type="NCBI Taxonomy" id="1440133"/>
    <lineage>
        <taxon>Eukaryota</taxon>
        <taxon>Fungi</taxon>
        <taxon>Fungi incertae sedis</taxon>
        <taxon>Mucoromycota</taxon>
        <taxon>Mortierellomycotina</taxon>
        <taxon>Mortierellomycetes</taxon>
        <taxon>Mortierellales</taxon>
        <taxon>Mortierellaceae</taxon>
        <taxon>Modicella</taxon>
    </lineage>
</organism>
<dbReference type="OrthoDB" id="5576775at2759"/>
<sequence>MEHSTSSSSFSQPDTGTAPATTTAAQPKCSKKLRRIQPLNERVQEAYNDLSDLAKKESWETKARFPPNLREPLFKCAKIALETPSTGYMIEDHFFQHLQVILPYNKFTLKKLIYKNILPAWTRELEVHLDCMIAMFITRVETDRSAMGLNAAWQLKYGNDINRPRPLFVWTQGLRLLLWEIVEKFMELRAAAKELYTFDPTSPAHESEEKTKDEAFAK</sequence>
<gene>
    <name evidence="3" type="ORF">BGZ65_007569</name>
</gene>
<feature type="domain" description="Ubinuclein middle" evidence="2">
    <location>
        <begin position="37"/>
        <end position="127"/>
    </location>
</feature>
<feature type="compositionally biased region" description="Low complexity" evidence="1">
    <location>
        <begin position="1"/>
        <end position="25"/>
    </location>
</feature>
<feature type="non-terminal residue" evidence="3">
    <location>
        <position position="1"/>
    </location>
</feature>
<dbReference type="EMBL" id="JAAAHW010003230">
    <property type="protein sequence ID" value="KAF9986437.1"/>
    <property type="molecule type" value="Genomic_DNA"/>
</dbReference>